<dbReference type="GeneID" id="81596453"/>
<dbReference type="InterPro" id="IPR036259">
    <property type="entry name" value="MFS_trans_sf"/>
</dbReference>
<evidence type="ECO:0000256" key="4">
    <source>
        <dbReference type="ARBA" id="ARBA00022989"/>
    </source>
</evidence>
<dbReference type="GO" id="GO:0005886">
    <property type="term" value="C:plasma membrane"/>
    <property type="evidence" value="ECO:0007669"/>
    <property type="project" value="TreeGrafter"/>
</dbReference>
<evidence type="ECO:0000313" key="8">
    <source>
        <dbReference type="EMBL" id="KAJ5461275.1"/>
    </source>
</evidence>
<dbReference type="Proteomes" id="UP001213681">
    <property type="component" value="Unassembled WGS sequence"/>
</dbReference>
<comment type="caution">
    <text evidence="8">The sequence shown here is derived from an EMBL/GenBank/DDBJ whole genome shotgun (WGS) entry which is preliminary data.</text>
</comment>
<evidence type="ECO:0000256" key="6">
    <source>
        <dbReference type="SAM" id="MobiDB-lite"/>
    </source>
</evidence>
<feature type="transmembrane region" description="Helical" evidence="7">
    <location>
        <begin position="120"/>
        <end position="138"/>
    </location>
</feature>
<feature type="transmembrane region" description="Helical" evidence="7">
    <location>
        <begin position="462"/>
        <end position="486"/>
    </location>
</feature>
<accession>A0AAD6G762</accession>
<reference evidence="8" key="1">
    <citation type="submission" date="2022-12" db="EMBL/GenBank/DDBJ databases">
        <authorList>
            <person name="Petersen C."/>
        </authorList>
    </citation>
    <scope>NUCLEOTIDE SEQUENCE</scope>
    <source>
        <strain evidence="8">IBT 16125</strain>
    </source>
</reference>
<sequence length="627" mass="68238">MVQAQSPGATVHENSPLMESRRGNDSEAEFVEGHVEGKNLDDSSKSGWYLFLLTISIGGLQVVWSVELSNGSPYLLSLGMSKALLAFVWIAGPVTGTLVQPYIGIRSDNCRHPWGKRKPFMVGGAVALIISLLALSWVQEIMGGFLSIFGVDRKSHGAKITNIVVATILMYCLDFAINTVQAAIRAFIVDNCPAHQQEVANAWASRVTGVGNICGFIFGYLDLPKILPFLGKTQFQVLCALASISLTVTLLASCLYIQERDPRLDGPPPSDGLGLVSFFRQVFKSIKNLPPQIARVCEVQLAAWAGWFPFLYYATTYVGQLYVNPIFADHPNMSEDQIDRTWEDATRIGTSALLAYAVISFVANIVLPLFVIPTSGQVSETTVHHDRLVYPEEEDGCDAGQSYEPLLDGTPHKVVEEKPTWLSRLQIPGLTLRRTWLLSHVLFAVCMFSTFFISSYPAGSVVIGFVGISWALTLWAPFALISAEVARADVTRRSHRRETGGVGSATEPGRAHTTASGSYAPISGEDEHEDGDRDDAEDHDLGNGDQKPTPISEEENLAQAGIVLGLHNVAVSFPQIFSSLICSAIFKAAQKPRGEPWDDSVGWVLRFGGCAALVAAWLTKRLAEGSH</sequence>
<comment type="subcellular location">
    <subcellularLocation>
        <location evidence="1">Membrane</location>
        <topology evidence="1">Multi-pass membrane protein</topology>
    </subcellularLocation>
</comment>
<keyword evidence="4 7" id="KW-1133">Transmembrane helix</keyword>
<dbReference type="AlphaFoldDB" id="A0AAD6G762"/>
<evidence type="ECO:0000256" key="7">
    <source>
        <dbReference type="SAM" id="Phobius"/>
    </source>
</evidence>
<keyword evidence="2" id="KW-0813">Transport</keyword>
<dbReference type="InterPro" id="IPR011701">
    <property type="entry name" value="MFS"/>
</dbReference>
<feature type="transmembrane region" description="Helical" evidence="7">
    <location>
        <begin position="235"/>
        <end position="258"/>
    </location>
</feature>
<feature type="transmembrane region" description="Helical" evidence="7">
    <location>
        <begin position="353"/>
        <end position="372"/>
    </location>
</feature>
<organism evidence="8 9">
    <name type="scientific">Penicillium daleae</name>
    <dbReference type="NCBI Taxonomy" id="63821"/>
    <lineage>
        <taxon>Eukaryota</taxon>
        <taxon>Fungi</taxon>
        <taxon>Dikarya</taxon>
        <taxon>Ascomycota</taxon>
        <taxon>Pezizomycotina</taxon>
        <taxon>Eurotiomycetes</taxon>
        <taxon>Eurotiomycetidae</taxon>
        <taxon>Eurotiales</taxon>
        <taxon>Aspergillaceae</taxon>
        <taxon>Penicillium</taxon>
    </lineage>
</organism>
<proteinExistence type="predicted"/>
<evidence type="ECO:0000256" key="5">
    <source>
        <dbReference type="ARBA" id="ARBA00023136"/>
    </source>
</evidence>
<dbReference type="Pfam" id="PF07690">
    <property type="entry name" value="MFS_1"/>
    <property type="match status" value="1"/>
</dbReference>
<dbReference type="SUPFAM" id="SSF103473">
    <property type="entry name" value="MFS general substrate transporter"/>
    <property type="match status" value="2"/>
</dbReference>
<gene>
    <name evidence="8" type="ORF">N7458_002827</name>
</gene>
<keyword evidence="9" id="KW-1185">Reference proteome</keyword>
<dbReference type="PANTHER" id="PTHR19432">
    <property type="entry name" value="SUGAR TRANSPORTER"/>
    <property type="match status" value="1"/>
</dbReference>
<protein>
    <recommendedName>
        <fullName evidence="10">Sucrose transporter</fullName>
    </recommendedName>
</protein>
<feature type="region of interest" description="Disordered" evidence="6">
    <location>
        <begin position="1"/>
        <end position="23"/>
    </location>
</feature>
<dbReference type="PANTHER" id="PTHR19432:SF35">
    <property type="entry name" value="SOLUTE CARRIER FAMILY 45 MEMBER 3 ISOFORM X1"/>
    <property type="match status" value="1"/>
</dbReference>
<feature type="transmembrane region" description="Helical" evidence="7">
    <location>
        <begin position="436"/>
        <end position="456"/>
    </location>
</feature>
<feature type="region of interest" description="Disordered" evidence="6">
    <location>
        <begin position="492"/>
        <end position="551"/>
    </location>
</feature>
<feature type="transmembrane region" description="Helical" evidence="7">
    <location>
        <begin position="78"/>
        <end position="99"/>
    </location>
</feature>
<keyword evidence="5 7" id="KW-0472">Membrane</keyword>
<evidence type="ECO:0000313" key="9">
    <source>
        <dbReference type="Proteomes" id="UP001213681"/>
    </source>
</evidence>
<feature type="transmembrane region" description="Helical" evidence="7">
    <location>
        <begin position="48"/>
        <end position="66"/>
    </location>
</feature>
<name>A0AAD6G762_9EURO</name>
<dbReference type="RefSeq" id="XP_056770317.1">
    <property type="nucleotide sequence ID" value="XM_056906210.1"/>
</dbReference>
<dbReference type="Gene3D" id="1.20.1250.20">
    <property type="entry name" value="MFS general substrate transporter like domains"/>
    <property type="match status" value="1"/>
</dbReference>
<feature type="compositionally biased region" description="Acidic residues" evidence="6">
    <location>
        <begin position="524"/>
        <end position="538"/>
    </location>
</feature>
<evidence type="ECO:0000256" key="2">
    <source>
        <dbReference type="ARBA" id="ARBA00022448"/>
    </source>
</evidence>
<evidence type="ECO:0000256" key="3">
    <source>
        <dbReference type="ARBA" id="ARBA00022692"/>
    </source>
</evidence>
<evidence type="ECO:0008006" key="10">
    <source>
        <dbReference type="Google" id="ProtNLM"/>
    </source>
</evidence>
<dbReference type="EMBL" id="JAPVEA010000002">
    <property type="protein sequence ID" value="KAJ5461275.1"/>
    <property type="molecule type" value="Genomic_DNA"/>
</dbReference>
<evidence type="ECO:0000256" key="1">
    <source>
        <dbReference type="ARBA" id="ARBA00004141"/>
    </source>
</evidence>
<keyword evidence="3 7" id="KW-0812">Transmembrane</keyword>
<reference evidence="8" key="2">
    <citation type="journal article" date="2023" name="IMA Fungus">
        <title>Comparative genomic study of the Penicillium genus elucidates a diverse pangenome and 15 lateral gene transfer events.</title>
        <authorList>
            <person name="Petersen C."/>
            <person name="Sorensen T."/>
            <person name="Nielsen M.R."/>
            <person name="Sondergaard T.E."/>
            <person name="Sorensen J.L."/>
            <person name="Fitzpatrick D.A."/>
            <person name="Frisvad J.C."/>
            <person name="Nielsen K.L."/>
        </authorList>
    </citation>
    <scope>NUCLEOTIDE SEQUENCE</scope>
    <source>
        <strain evidence="8">IBT 16125</strain>
    </source>
</reference>
<dbReference type="GO" id="GO:0008506">
    <property type="term" value="F:sucrose:proton symporter activity"/>
    <property type="evidence" value="ECO:0007669"/>
    <property type="project" value="TreeGrafter"/>
</dbReference>